<proteinExistence type="predicted"/>
<sequence>MSQSLPFFIVGTATAIAPVTRPVAVAPIISTIFSLVGGLNIRSIIRTTPRLPNHIGITRSCFIYLMPN</sequence>
<dbReference type="Proteomes" id="UP000225722">
    <property type="component" value="Segment"/>
</dbReference>
<name>A0A1L2BWY5_9CAUD</name>
<keyword evidence="1" id="KW-0472">Membrane</keyword>
<evidence type="ECO:0000313" key="3">
    <source>
        <dbReference type="Proteomes" id="UP000225722"/>
    </source>
</evidence>
<protein>
    <submittedName>
        <fullName evidence="2">Uncharacterized protein</fullName>
    </submittedName>
</protein>
<reference evidence="3" key="1">
    <citation type="submission" date="2015-12" db="EMBL/GenBank/DDBJ databases">
        <authorList>
            <person name="Sencilo A."/>
            <person name="Bamford D.H."/>
            <person name="Roine E."/>
        </authorList>
    </citation>
    <scope>NUCLEOTIDE SEQUENCE [LARGE SCALE GENOMIC DNA]</scope>
</reference>
<organism evidence="2 3">
    <name type="scientific">Nodularia phage vB_NpeS-2AV2</name>
    <dbReference type="NCBI Taxonomy" id="1777122"/>
    <lineage>
        <taxon>Viruses</taxon>
        <taxon>Duplodnaviria</taxon>
        <taxon>Heunggongvirae</taxon>
        <taxon>Uroviricota</taxon>
        <taxon>Caudoviricetes</taxon>
        <taxon>Ravarandavirus</taxon>
        <taxon>Ravarandavirus rv2AV2</taxon>
    </lineage>
</organism>
<evidence type="ECO:0000256" key="1">
    <source>
        <dbReference type="SAM" id="Phobius"/>
    </source>
</evidence>
<keyword evidence="1" id="KW-0812">Transmembrane</keyword>
<evidence type="ECO:0000313" key="2">
    <source>
        <dbReference type="EMBL" id="ALY07546.1"/>
    </source>
</evidence>
<dbReference type="EMBL" id="KU230356">
    <property type="protein sequence ID" value="ALY07546.1"/>
    <property type="molecule type" value="Genomic_DNA"/>
</dbReference>
<keyword evidence="1" id="KW-1133">Transmembrane helix</keyword>
<accession>A0A1L2BWY5</accession>
<feature type="transmembrane region" description="Helical" evidence="1">
    <location>
        <begin position="25"/>
        <end position="45"/>
    </location>
</feature>
<gene>
    <name evidence="2" type="ORF">2AV2_94</name>
</gene>
<keyword evidence="3" id="KW-1185">Reference proteome</keyword>